<organism evidence="1 2">
    <name type="scientific">Trichonephila inaurata madagascariensis</name>
    <dbReference type="NCBI Taxonomy" id="2747483"/>
    <lineage>
        <taxon>Eukaryota</taxon>
        <taxon>Metazoa</taxon>
        <taxon>Ecdysozoa</taxon>
        <taxon>Arthropoda</taxon>
        <taxon>Chelicerata</taxon>
        <taxon>Arachnida</taxon>
        <taxon>Araneae</taxon>
        <taxon>Araneomorphae</taxon>
        <taxon>Entelegynae</taxon>
        <taxon>Araneoidea</taxon>
        <taxon>Nephilidae</taxon>
        <taxon>Trichonephila</taxon>
        <taxon>Trichonephila inaurata</taxon>
    </lineage>
</organism>
<dbReference type="AlphaFoldDB" id="A0A8X6WMI2"/>
<evidence type="ECO:0000313" key="2">
    <source>
        <dbReference type="Proteomes" id="UP000886998"/>
    </source>
</evidence>
<accession>A0A8X6WMI2</accession>
<name>A0A8X6WMI2_9ARAC</name>
<protein>
    <submittedName>
        <fullName evidence="1">Uncharacterized protein</fullName>
    </submittedName>
</protein>
<evidence type="ECO:0000313" key="1">
    <source>
        <dbReference type="EMBL" id="GFY37918.1"/>
    </source>
</evidence>
<proteinExistence type="predicted"/>
<sequence>MGWKRNSSRSYSVWAWKLDSKMFIRSAVCSSLIIQRFKNDLPLFIRDKGSAVLLIMKSDSTIPSSLKIPNSPLALRFLRTYIADIRFTVLCLLPSNF</sequence>
<dbReference type="Proteomes" id="UP000886998">
    <property type="component" value="Unassembled WGS sequence"/>
</dbReference>
<comment type="caution">
    <text evidence="1">The sequence shown here is derived from an EMBL/GenBank/DDBJ whole genome shotgun (WGS) entry which is preliminary data.</text>
</comment>
<keyword evidence="2" id="KW-1185">Reference proteome</keyword>
<reference evidence="1" key="1">
    <citation type="submission" date="2020-08" db="EMBL/GenBank/DDBJ databases">
        <title>Multicomponent nature underlies the extraordinary mechanical properties of spider dragline silk.</title>
        <authorList>
            <person name="Kono N."/>
            <person name="Nakamura H."/>
            <person name="Mori M."/>
            <person name="Yoshida Y."/>
            <person name="Ohtoshi R."/>
            <person name="Malay A.D."/>
            <person name="Moran D.A.P."/>
            <person name="Tomita M."/>
            <person name="Numata K."/>
            <person name="Arakawa K."/>
        </authorList>
    </citation>
    <scope>NUCLEOTIDE SEQUENCE</scope>
</reference>
<dbReference type="EMBL" id="BMAV01000553">
    <property type="protein sequence ID" value="GFY37918.1"/>
    <property type="molecule type" value="Genomic_DNA"/>
</dbReference>
<gene>
    <name evidence="1" type="ORF">TNIN_463171</name>
</gene>